<keyword evidence="4" id="KW-0564">Palmitate</keyword>
<sequence length="73" mass="7609">MEEPTFILPSFLRGGMKHIRTATVTLACAMALSLTGCGQMGDLYQPLPEPTQEQQPTAATSSGEDAAGPGRGD</sequence>
<accession>A0ABZ0HXU3</accession>
<reference evidence="8 9" key="1">
    <citation type="submission" date="2023-10" db="EMBL/GenBank/DDBJ databases">
        <title>Two novel species belonging to the OM43/NOR5 clade.</title>
        <authorList>
            <person name="Park M."/>
        </authorList>
    </citation>
    <scope>NUCLEOTIDE SEQUENCE [LARGE SCALE GENOMIC DNA]</scope>
    <source>
        <strain evidence="8 9">IMCC43200</strain>
    </source>
</reference>
<evidence type="ECO:0000313" key="8">
    <source>
        <dbReference type="EMBL" id="WOJ92053.1"/>
    </source>
</evidence>
<dbReference type="NCBIfam" id="NF047847">
    <property type="entry name" value="SS_mature_LptM"/>
    <property type="match status" value="1"/>
</dbReference>
<gene>
    <name evidence="8" type="ORF">R0135_09670</name>
</gene>
<evidence type="ECO:0000256" key="1">
    <source>
        <dbReference type="ARBA" id="ARBA00004459"/>
    </source>
</evidence>
<evidence type="ECO:0000313" key="9">
    <source>
        <dbReference type="Proteomes" id="UP001626537"/>
    </source>
</evidence>
<keyword evidence="3" id="KW-0472">Membrane</keyword>
<organism evidence="8 9">
    <name type="scientific">Congregibacter variabilis</name>
    <dbReference type="NCBI Taxonomy" id="3081200"/>
    <lineage>
        <taxon>Bacteria</taxon>
        <taxon>Pseudomonadati</taxon>
        <taxon>Pseudomonadota</taxon>
        <taxon>Gammaproteobacteria</taxon>
        <taxon>Cellvibrionales</taxon>
        <taxon>Halieaceae</taxon>
        <taxon>Congregibacter</taxon>
    </lineage>
</organism>
<protein>
    <submittedName>
        <fullName evidence="8">Lipoprotein</fullName>
    </submittedName>
</protein>
<proteinExistence type="predicted"/>
<keyword evidence="9" id="KW-1185">Reference proteome</keyword>
<comment type="subcellular location">
    <subcellularLocation>
        <location evidence="1">Cell outer membrane</location>
        <topology evidence="1">Lipid-anchor</topology>
    </subcellularLocation>
</comment>
<keyword evidence="2" id="KW-0732">Signal</keyword>
<feature type="region of interest" description="Disordered" evidence="7">
    <location>
        <begin position="39"/>
        <end position="73"/>
    </location>
</feature>
<evidence type="ECO:0000256" key="4">
    <source>
        <dbReference type="ARBA" id="ARBA00023139"/>
    </source>
</evidence>
<dbReference type="Proteomes" id="UP001626537">
    <property type="component" value="Chromosome"/>
</dbReference>
<evidence type="ECO:0000256" key="7">
    <source>
        <dbReference type="SAM" id="MobiDB-lite"/>
    </source>
</evidence>
<evidence type="ECO:0000256" key="5">
    <source>
        <dbReference type="ARBA" id="ARBA00023237"/>
    </source>
</evidence>
<dbReference type="EMBL" id="CP136864">
    <property type="protein sequence ID" value="WOJ92053.1"/>
    <property type="molecule type" value="Genomic_DNA"/>
</dbReference>
<dbReference type="RefSeq" id="WP_407346627.1">
    <property type="nucleotide sequence ID" value="NZ_CP136864.1"/>
</dbReference>
<evidence type="ECO:0000256" key="3">
    <source>
        <dbReference type="ARBA" id="ARBA00023136"/>
    </source>
</evidence>
<name>A0ABZ0HXU3_9GAMM</name>
<feature type="compositionally biased region" description="Low complexity" evidence="7">
    <location>
        <begin position="50"/>
        <end position="60"/>
    </location>
</feature>
<keyword evidence="5" id="KW-0998">Cell outer membrane</keyword>
<evidence type="ECO:0000256" key="2">
    <source>
        <dbReference type="ARBA" id="ARBA00022729"/>
    </source>
</evidence>
<evidence type="ECO:0000256" key="6">
    <source>
        <dbReference type="ARBA" id="ARBA00023288"/>
    </source>
</evidence>
<keyword evidence="6 8" id="KW-0449">Lipoprotein</keyword>
<dbReference type="InterPro" id="IPR032831">
    <property type="entry name" value="LptM_cons"/>
</dbReference>